<proteinExistence type="predicted"/>
<dbReference type="SUPFAM" id="SSF49785">
    <property type="entry name" value="Galactose-binding domain-like"/>
    <property type="match status" value="1"/>
</dbReference>
<dbReference type="RefSeq" id="WP_306075285.1">
    <property type="nucleotide sequence ID" value="NZ_JAROBZ020000004.1"/>
</dbReference>
<dbReference type="Gene3D" id="2.115.10.20">
    <property type="entry name" value="Glycosyl hydrolase domain, family 43"/>
    <property type="match status" value="1"/>
</dbReference>
<dbReference type="Gene3D" id="3.30.1920.20">
    <property type="match status" value="1"/>
</dbReference>
<evidence type="ECO:0000256" key="2">
    <source>
        <dbReference type="ARBA" id="ARBA00023295"/>
    </source>
</evidence>
<dbReference type="SUPFAM" id="SSF49899">
    <property type="entry name" value="Concanavalin A-like lectins/glucanases"/>
    <property type="match status" value="1"/>
</dbReference>
<evidence type="ECO:0000259" key="3">
    <source>
        <dbReference type="PROSITE" id="PS50022"/>
    </source>
</evidence>
<dbReference type="InterPro" id="IPR059177">
    <property type="entry name" value="GH29D-like_dom"/>
</dbReference>
<name>A0ABV4Z270_9BACI</name>
<dbReference type="Gene3D" id="1.20.1270.70">
    <property type="entry name" value="Designed single chain three-helix bundle"/>
    <property type="match status" value="1"/>
</dbReference>
<dbReference type="PANTHER" id="PTHR22925">
    <property type="entry name" value="GLYCOSYL HYDROLASE 43 FAMILY MEMBER"/>
    <property type="match status" value="1"/>
</dbReference>
<dbReference type="NCBIfam" id="NF047446">
    <property type="entry name" value="barrel_OmpL47"/>
    <property type="match status" value="1"/>
</dbReference>
<evidence type="ECO:0000256" key="1">
    <source>
        <dbReference type="ARBA" id="ARBA00022801"/>
    </source>
</evidence>
<dbReference type="InterPro" id="IPR058094">
    <property type="entry name" value="Ig-like_OmpL47-like"/>
</dbReference>
<gene>
    <name evidence="4" type="ORF">P5G62_027875</name>
</gene>
<comment type="caution">
    <text evidence="4">The sequence shown here is derived from an EMBL/GenBank/DDBJ whole genome shotgun (WGS) entry which is preliminary data.</text>
</comment>
<dbReference type="PROSITE" id="PS50022">
    <property type="entry name" value="FA58C_3"/>
    <property type="match status" value="1"/>
</dbReference>
<protein>
    <submittedName>
        <fullName evidence="4">Chitobiase/beta-hexosaminidase C-terminal domain-containing protein</fullName>
    </submittedName>
</protein>
<dbReference type="InterPro" id="IPR000421">
    <property type="entry name" value="FA58C"/>
</dbReference>
<keyword evidence="2" id="KW-0326">Glycosidase</keyword>
<reference evidence="4 5" key="1">
    <citation type="submission" date="2024-05" db="EMBL/GenBank/DDBJ databases">
        <authorList>
            <person name="Venkateswaran K."/>
        </authorList>
    </citation>
    <scope>NUCLEOTIDE SEQUENCE [LARGE SCALE GENOMIC DNA]</scope>
    <source>
        <strain evidence="4 5">179-C4-2-HS</strain>
    </source>
</reference>
<dbReference type="EMBL" id="JAROBZ020000004">
    <property type="protein sequence ID" value="MFB3170913.1"/>
    <property type="molecule type" value="Genomic_DNA"/>
</dbReference>
<organism evidence="4 5">
    <name type="scientific">Neobacillus driksii</name>
    <dbReference type="NCBI Taxonomy" id="3035913"/>
    <lineage>
        <taxon>Bacteria</taxon>
        <taxon>Bacillati</taxon>
        <taxon>Bacillota</taxon>
        <taxon>Bacilli</taxon>
        <taxon>Bacillales</taxon>
        <taxon>Bacillaceae</taxon>
        <taxon>Neobacillus</taxon>
    </lineage>
</organism>
<accession>A0ABV4Z270</accession>
<sequence>MKPRLGINIGEWVKRLLLMSLIVGVITSGFTPSHYVQAVGTEFDFEVSSLDGVTVAHYPLNSSYQYKNKLNESQQLSGSDVSWKTDYVTLVNPGNANNGHIAGNNPGNPVTGKKISFSLNVKLNKTQTRSTSTVNTLLSYGADNNNNLTLRPYYSNGMAAVVLKRNGADSIVASFPAPAADMWHNYTISLDGTAGTGKLIVWVDGVKAAEVASNGIGADEIGNGQFRLNRTIATFSNLDSHYRDVRVFKDALDQDAATYFAKEIRSFTWNDLLALKPLTDGMVVREDLSLFRDSNIIWTSSDNSVIDPSTGLVNRPKEGMSAKQVILTIKWFDLSQEYTVTVPSLKSELQDKYAEKKDTIRGDYTNGSWKTITRSLDHAKEILADESATQWDIDRAALQIDEAFKWAQTVQPENVVNYTTAGVPVGETWYDTEGNPIQAHGGGFLQQTAEDGKPIYYWVGENKIHNSAVFHAVSLYSSRDLVNWNYEGNILDQFSQTVEGAEYGLLDNKWERPKLLYNEKTKKYVLWGHWETAGSYASSQIAVATADHVAGPYTFLGHWRPGGTLRNWRSDNGVYTDSEYYKLSGTRTTVPASVQSDVNQTGYISRDFTVFADDDGTAYLVSSEGHSMRIHRLNDEYTDVDFTTYTFSDPAEKAADFESYNFYEDVGREAPAVVSTGEGYYLITSGQSGWLPNQSAISYNADITDAHGWTPIKDENGKILPNFTFGNNSTYYSQSTNIMKLTKPDGSNSYVYMGDRWRPSQLSDSRYVWLPIAFNEEEHNASATFTTGWKLNAETGDVQFPKVELISEGKPAAITNNDSVTGIEKANDGITYNLNTWGDTSHFFGGLVAPYEYTIDLGEVHDLARMDVAYRLYNGSEMYHRYQIFGSTDNKNWTELVNNNTNMWAGFTSDKLSGNYRYVKLKVNEVRRVNNNALSNGWGSGLVEVQVYSNVDSTPPETTAEVNLAEPNGENGWYKNPVTVTLSAADTKPGVDSTFYSLDGGTTWERYTAPFVVSQDGKNNVKYYSVDKAGNTEQVLTLEPINLDQTRPEINIEGLESENYFDDETVTANYTVSDTISGVNNSSVVALLDGQPIVNGTVMPLYKLSLGEHVLTVSAKDQAGNPATATVSFKTTTRISSLKELVKLFQTNGSITNEGIANSLLKKLENNELQSFINEVKAQNNKHISIDAATYLLRDAEYLLK</sequence>
<dbReference type="PANTHER" id="PTHR22925:SF3">
    <property type="entry name" value="GLYCOSYL HYDROLASE FAMILY PROTEIN 43"/>
    <property type="match status" value="1"/>
</dbReference>
<dbReference type="Proteomes" id="UP001241748">
    <property type="component" value="Unassembled WGS sequence"/>
</dbReference>
<evidence type="ECO:0000313" key="5">
    <source>
        <dbReference type="Proteomes" id="UP001241748"/>
    </source>
</evidence>
<dbReference type="Gene3D" id="2.60.120.260">
    <property type="entry name" value="Galactose-binding domain-like"/>
    <property type="match status" value="1"/>
</dbReference>
<dbReference type="CDD" id="cd18822">
    <property type="entry name" value="GH43_CtGH43-like"/>
    <property type="match status" value="1"/>
</dbReference>
<dbReference type="Pfam" id="PF13290">
    <property type="entry name" value="CHB_HEX_C_1"/>
    <property type="match status" value="1"/>
</dbReference>
<keyword evidence="5" id="KW-1185">Reference proteome</keyword>
<dbReference type="InterPro" id="IPR013320">
    <property type="entry name" value="ConA-like_dom_sf"/>
</dbReference>
<evidence type="ECO:0000313" key="4">
    <source>
        <dbReference type="EMBL" id="MFB3170913.1"/>
    </source>
</evidence>
<feature type="domain" description="F5/8 type C" evidence="3">
    <location>
        <begin position="786"/>
        <end position="950"/>
    </location>
</feature>
<keyword evidence="1" id="KW-0378">Hydrolase</keyword>
<dbReference type="InterPro" id="IPR008979">
    <property type="entry name" value="Galactose-bd-like_sf"/>
</dbReference>
<dbReference type="SUPFAM" id="SSF75005">
    <property type="entry name" value="Arabinanase/levansucrase/invertase"/>
    <property type="match status" value="1"/>
</dbReference>
<dbReference type="InterPro" id="IPR023296">
    <property type="entry name" value="Glyco_hydro_beta-prop_sf"/>
</dbReference>